<reference evidence="1 2" key="1">
    <citation type="journal article" date="2015" name="Genome Biol. Evol.">
        <title>Phylogenomic analyses indicate that early fungi evolved digesting cell walls of algal ancestors of land plants.</title>
        <authorList>
            <person name="Chang Y."/>
            <person name="Wang S."/>
            <person name="Sekimoto S."/>
            <person name="Aerts A.L."/>
            <person name="Choi C."/>
            <person name="Clum A."/>
            <person name="LaButti K.M."/>
            <person name="Lindquist E.A."/>
            <person name="Yee Ngan C."/>
            <person name="Ohm R.A."/>
            <person name="Salamov A.A."/>
            <person name="Grigoriev I.V."/>
            <person name="Spatafora J.W."/>
            <person name="Berbee M.L."/>
        </authorList>
    </citation>
    <scope>NUCLEOTIDE SEQUENCE [LARGE SCALE GENOMIC DNA]</scope>
    <source>
        <strain evidence="1 2">NRRL 28638</strain>
    </source>
</reference>
<organism evidence="1 2">
    <name type="scientific">Conidiobolus coronatus (strain ATCC 28846 / CBS 209.66 / NRRL 28638)</name>
    <name type="common">Delacroixia coronata</name>
    <dbReference type="NCBI Taxonomy" id="796925"/>
    <lineage>
        <taxon>Eukaryota</taxon>
        <taxon>Fungi</taxon>
        <taxon>Fungi incertae sedis</taxon>
        <taxon>Zoopagomycota</taxon>
        <taxon>Entomophthoromycotina</taxon>
        <taxon>Entomophthoromycetes</taxon>
        <taxon>Entomophthorales</taxon>
        <taxon>Ancylistaceae</taxon>
        <taxon>Conidiobolus</taxon>
    </lineage>
</organism>
<dbReference type="EMBL" id="KQ965017">
    <property type="protein sequence ID" value="KXN65018.1"/>
    <property type="molecule type" value="Genomic_DNA"/>
</dbReference>
<evidence type="ECO:0000313" key="1">
    <source>
        <dbReference type="EMBL" id="KXN65018.1"/>
    </source>
</evidence>
<protein>
    <submittedName>
        <fullName evidence="1">Uncharacterized protein</fullName>
    </submittedName>
</protein>
<proteinExistence type="predicted"/>
<sequence>MIPFRRAVGRIEFSALTESQSAEFSIEATENFSNNDWRYHGDNYYRRDWYGNHGNSYYRRDWYGNHDNYYRRDWYGNHDNYY</sequence>
<gene>
    <name evidence="1" type="ORF">CONCODRAFT_13551</name>
</gene>
<accession>A0A137NQM5</accession>
<dbReference type="AlphaFoldDB" id="A0A137NQM5"/>
<name>A0A137NQM5_CONC2</name>
<evidence type="ECO:0000313" key="2">
    <source>
        <dbReference type="Proteomes" id="UP000070444"/>
    </source>
</evidence>
<dbReference type="Proteomes" id="UP000070444">
    <property type="component" value="Unassembled WGS sequence"/>
</dbReference>
<keyword evidence="2" id="KW-1185">Reference proteome</keyword>